<protein>
    <submittedName>
        <fullName evidence="2">Uncharacterized protein</fullName>
    </submittedName>
</protein>
<accession>A0A2J7Z2A0</accession>
<proteinExistence type="predicted"/>
<reference evidence="2 3" key="1">
    <citation type="submission" date="2015-09" db="EMBL/GenBank/DDBJ databases">
        <title>Genome sequence, genome mining and natural product profiling of a biocontrol bacterium Streptomyces malaysiensis F913.</title>
        <authorList>
            <person name="Xu Y."/>
            <person name="Wei J."/>
            <person name="Xie J."/>
            <person name="Li T."/>
            <person name="Zhou Z."/>
        </authorList>
    </citation>
    <scope>NUCLEOTIDE SEQUENCE [LARGE SCALE GENOMIC DNA]</scope>
    <source>
        <strain evidence="2 3">F913</strain>
    </source>
</reference>
<name>A0A2J7Z2A0_STRMQ</name>
<sequence length="242" mass="26104">MLTPDDRESESAVGTAVRGGRRRWPAGLGGPYRRHGRETRSSKERIADAAGLARVTVHRRFASRTALLDALAEQLTQRYLLGLAEARVETAPPLVALHRLTEIVFDLKLSHRFAVQLSAAITPAVLDGLDLLFARLRDAGAITAADPVWGRQVYLALLHEVHDLPAGSPTLASPGAGDEVEAKVNLLVRTVVWRAGRQRSPLLTAITAGNSRRHIPVSGVPPVRQGDITSEEPGASRSASHR</sequence>
<gene>
    <name evidence="2" type="ORF">SMF913_10437</name>
</gene>
<dbReference type="RefSeq" id="WP_102933199.1">
    <property type="nucleotide sequence ID" value="NZ_LJIW01000001.1"/>
</dbReference>
<keyword evidence="3" id="KW-1185">Reference proteome</keyword>
<dbReference type="EMBL" id="LJIW01000001">
    <property type="protein sequence ID" value="PNG94412.1"/>
    <property type="molecule type" value="Genomic_DNA"/>
</dbReference>
<evidence type="ECO:0000313" key="2">
    <source>
        <dbReference type="EMBL" id="PNG94412.1"/>
    </source>
</evidence>
<feature type="region of interest" description="Disordered" evidence="1">
    <location>
        <begin position="1"/>
        <end position="39"/>
    </location>
</feature>
<evidence type="ECO:0000256" key="1">
    <source>
        <dbReference type="SAM" id="MobiDB-lite"/>
    </source>
</evidence>
<comment type="caution">
    <text evidence="2">The sequence shown here is derived from an EMBL/GenBank/DDBJ whole genome shotgun (WGS) entry which is preliminary data.</text>
</comment>
<evidence type="ECO:0000313" key="3">
    <source>
        <dbReference type="Proteomes" id="UP000236520"/>
    </source>
</evidence>
<organism evidence="2 3">
    <name type="scientific">Streptomyces malaysiensis</name>
    <dbReference type="NCBI Taxonomy" id="92644"/>
    <lineage>
        <taxon>Bacteria</taxon>
        <taxon>Bacillati</taxon>
        <taxon>Actinomycetota</taxon>
        <taxon>Actinomycetes</taxon>
        <taxon>Kitasatosporales</taxon>
        <taxon>Streptomycetaceae</taxon>
        <taxon>Streptomyces</taxon>
        <taxon>Streptomyces violaceusniger group</taxon>
    </lineage>
</organism>
<dbReference type="Gene3D" id="1.10.357.10">
    <property type="entry name" value="Tetracycline Repressor, domain 2"/>
    <property type="match status" value="1"/>
</dbReference>
<dbReference type="Proteomes" id="UP000236520">
    <property type="component" value="Unassembled WGS sequence"/>
</dbReference>
<dbReference type="AlphaFoldDB" id="A0A2J7Z2A0"/>
<dbReference type="InterPro" id="IPR009057">
    <property type="entry name" value="Homeodomain-like_sf"/>
</dbReference>
<feature type="region of interest" description="Disordered" evidence="1">
    <location>
        <begin position="214"/>
        <end position="242"/>
    </location>
</feature>
<dbReference type="SUPFAM" id="SSF46689">
    <property type="entry name" value="Homeodomain-like"/>
    <property type="match status" value="1"/>
</dbReference>
<feature type="compositionally biased region" description="Basic and acidic residues" evidence="1">
    <location>
        <begin position="1"/>
        <end position="10"/>
    </location>
</feature>